<comment type="caution">
    <text evidence="1">The sequence shown here is derived from an EMBL/GenBank/DDBJ whole genome shotgun (WGS) entry which is preliminary data.</text>
</comment>
<dbReference type="Proteomes" id="UP001056778">
    <property type="component" value="Chromosome 2"/>
</dbReference>
<sequence length="1003" mass="113849">MLIVRHCKTLVRNKNTHKNDIRYISKYLDKDKTSKAVRQRFLDYFINDNSHHFVRSSPVVPYCDPTVAFVNAGMNQFKGIFLGTQSPAYMRVANSQKCVRVGGKHNDLSIVGADGSHHTFFEMLGNWSFGDYFKREACALAWKLLTDVYKINKKTLYVTYFNGDEKLGLKPDIECKEIWRSIGVDEERILPFGMKDNFWEMGPSGPCGPCTEIHVDQRGFRNRAKFVNKGVHDLNEVWNLVFIQYNRNLNGTIMQLPKGYVDTGMGLERLCAVLQRRLSNYDTDLFLPMFVAIQKICKGIPRYNGVFGEKDWNGLQTSYRILADHTRMLTACLADGMIPEEKACCSQKLRRIMRKAFSVSELSFGKETGLVKELVNYVVESLGGVYVEMEKNINQVRQIIDYEEELYKSLRSTAAIEWSKIVQEQPLLADLEVLEMPGLVTAYKDIKNNNVKEITSSFSFKLYDTYGLDENAISKLSKALNITYDEKLLQKALDLSKNVNRMIDSDEKEGLIKRLKEMKIEPTVDHYKYKYTRKNNTYVFGSLPTKVIRLMKDNQFIDSIEPDVECNVIFDKTLLYHEAGGQASDKGHAVNNSGIFQIDAIEDLNGVLLHRGRFKSDSRLAVGDRLVMKLDENNRLGNMRNHTATHLLNAALRDLKGVTCQKSSKVDCKRLNFDVGIFGEKLSVSDVRLLEGEINRVINIGLNVKITEIDSQELLLSDNVTLIPGETYPDTGIRLVEIVGSDFTSREPCCGTHVYNTADIADFCITNTKSLGRSTVSIHAITGSIAQQARNNGTAVEEKIMELQKSLSDNIDKPEVFNSAMSSIKQSLNYNPEDDYVLPATVRHDCLEKLNEISKQIKSATKDTLKEFIEMEMKCALETKVCKTKQNKEYIIHYLRSSMILESVPLQKATKLCPNIPILVISYSDNMVKARCCVPENMCTKDFNAQKWLNQLSVIFNSTAAAPKGQDPALVCNMKAKYVNIQEWDTLLSEGLNLAKLYVEKHL</sequence>
<keyword evidence="2" id="KW-1185">Reference proteome</keyword>
<gene>
    <name evidence="1" type="ORF">MML48_2g00000348</name>
</gene>
<dbReference type="EMBL" id="CM043016">
    <property type="protein sequence ID" value="KAI4466957.1"/>
    <property type="molecule type" value="Genomic_DNA"/>
</dbReference>
<protein>
    <submittedName>
        <fullName evidence="1">Alanyl-trna synthetase</fullName>
    </submittedName>
</protein>
<evidence type="ECO:0000313" key="2">
    <source>
        <dbReference type="Proteomes" id="UP001056778"/>
    </source>
</evidence>
<organism evidence="1 2">
    <name type="scientific">Holotrichia oblita</name>
    <name type="common">Chafer beetle</name>
    <dbReference type="NCBI Taxonomy" id="644536"/>
    <lineage>
        <taxon>Eukaryota</taxon>
        <taxon>Metazoa</taxon>
        <taxon>Ecdysozoa</taxon>
        <taxon>Arthropoda</taxon>
        <taxon>Hexapoda</taxon>
        <taxon>Insecta</taxon>
        <taxon>Pterygota</taxon>
        <taxon>Neoptera</taxon>
        <taxon>Endopterygota</taxon>
        <taxon>Coleoptera</taxon>
        <taxon>Polyphaga</taxon>
        <taxon>Scarabaeiformia</taxon>
        <taxon>Scarabaeidae</taxon>
        <taxon>Melolonthinae</taxon>
        <taxon>Holotrichia</taxon>
    </lineage>
</organism>
<accession>A0ACB9TJG0</accession>
<proteinExistence type="predicted"/>
<name>A0ACB9TJG0_HOLOL</name>
<reference evidence="1" key="1">
    <citation type="submission" date="2022-04" db="EMBL/GenBank/DDBJ databases">
        <title>Chromosome-scale genome assembly of Holotrichia oblita Faldermann.</title>
        <authorList>
            <person name="Rongchong L."/>
        </authorList>
    </citation>
    <scope>NUCLEOTIDE SEQUENCE</scope>
    <source>
        <strain evidence="1">81SQS9</strain>
    </source>
</reference>
<evidence type="ECO:0000313" key="1">
    <source>
        <dbReference type="EMBL" id="KAI4466957.1"/>
    </source>
</evidence>